<name>A0ABT5BNL6_9BACT</name>
<accession>A0ABT5BNL6</accession>
<dbReference type="EMBL" id="JAQNDN010000027">
    <property type="protein sequence ID" value="MDC0675273.1"/>
    <property type="molecule type" value="Genomic_DNA"/>
</dbReference>
<protein>
    <submittedName>
        <fullName evidence="1">Uncharacterized protein</fullName>
    </submittedName>
</protein>
<evidence type="ECO:0000313" key="1">
    <source>
        <dbReference type="EMBL" id="MDC0675273.1"/>
    </source>
</evidence>
<gene>
    <name evidence="1" type="ORF">POL58_46455</name>
</gene>
<dbReference type="Proteomes" id="UP001217838">
    <property type="component" value="Unassembled WGS sequence"/>
</dbReference>
<organism evidence="1 2">
    <name type="scientific">Nannocystis radixulma</name>
    <dbReference type="NCBI Taxonomy" id="2995305"/>
    <lineage>
        <taxon>Bacteria</taxon>
        <taxon>Pseudomonadati</taxon>
        <taxon>Myxococcota</taxon>
        <taxon>Polyangia</taxon>
        <taxon>Nannocystales</taxon>
        <taxon>Nannocystaceae</taxon>
        <taxon>Nannocystis</taxon>
    </lineage>
</organism>
<evidence type="ECO:0000313" key="2">
    <source>
        <dbReference type="Proteomes" id="UP001217838"/>
    </source>
</evidence>
<proteinExistence type="predicted"/>
<keyword evidence="2" id="KW-1185">Reference proteome</keyword>
<comment type="caution">
    <text evidence="1">The sequence shown here is derived from an EMBL/GenBank/DDBJ whole genome shotgun (WGS) entry which is preliminary data.</text>
</comment>
<sequence length="103" mass="11186">MVINILNNDDTSEAQSLIKLFDVSGEKTIVGEAADATAPGAGGNIVFDDLPELDQYEVQVTLFGKASRNTLVTVFARDAEQELVAAQRVLQSELSEIKRDCEE</sequence>
<reference evidence="1 2" key="1">
    <citation type="submission" date="2022-11" db="EMBL/GenBank/DDBJ databases">
        <title>Minimal conservation of predation-associated metabolite biosynthetic gene clusters underscores biosynthetic potential of Myxococcota including descriptions for ten novel species: Archangium lansinium sp. nov., Myxococcus landrumus sp. nov., Nannocystis bai.</title>
        <authorList>
            <person name="Ahearne A."/>
            <person name="Stevens C."/>
            <person name="Dowd S."/>
        </authorList>
    </citation>
    <scope>NUCLEOTIDE SEQUENCE [LARGE SCALE GENOMIC DNA]</scope>
    <source>
        <strain evidence="1 2">NCELM</strain>
    </source>
</reference>